<name>A0A511ZIX9_9BACI</name>
<evidence type="ECO:0000313" key="2">
    <source>
        <dbReference type="EMBL" id="GEN87396.1"/>
    </source>
</evidence>
<keyword evidence="1" id="KW-0472">Membrane</keyword>
<dbReference type="RefSeq" id="WP_147210377.1">
    <property type="nucleotide sequence ID" value="NZ_BJYM01000008.1"/>
</dbReference>
<evidence type="ECO:0000256" key="1">
    <source>
        <dbReference type="SAM" id="Phobius"/>
    </source>
</evidence>
<keyword evidence="1" id="KW-1133">Transmembrane helix</keyword>
<proteinExistence type="predicted"/>
<dbReference type="Proteomes" id="UP000321558">
    <property type="component" value="Unassembled WGS sequence"/>
</dbReference>
<evidence type="ECO:0000313" key="3">
    <source>
        <dbReference type="Proteomes" id="UP000321558"/>
    </source>
</evidence>
<feature type="transmembrane region" description="Helical" evidence="1">
    <location>
        <begin position="12"/>
        <end position="34"/>
    </location>
</feature>
<evidence type="ECO:0008006" key="4">
    <source>
        <dbReference type="Google" id="ProtNLM"/>
    </source>
</evidence>
<sequence length="122" mass="14354">MKRYYTLIHNQQGFLLFHAVWVILIVFLCLHFLLYQYQTAKVVADNQLSDIEVETLFQMAYKKVSGEIDIQEISLPYETSYKFPHGEVKVTFQAETNESIYIIYAIKQTGSEHIYQFAQYAP</sequence>
<accession>A0A511ZIX9</accession>
<dbReference type="OrthoDB" id="2973795at2"/>
<keyword evidence="3" id="KW-1185">Reference proteome</keyword>
<comment type="caution">
    <text evidence="2">The sequence shown here is derived from an EMBL/GenBank/DDBJ whole genome shotgun (WGS) entry which is preliminary data.</text>
</comment>
<dbReference type="EMBL" id="BJYM01000008">
    <property type="protein sequence ID" value="GEN87396.1"/>
    <property type="molecule type" value="Genomic_DNA"/>
</dbReference>
<gene>
    <name evidence="2" type="ORF">OSO01_21350</name>
</gene>
<reference evidence="2 3" key="1">
    <citation type="submission" date="2019-07" db="EMBL/GenBank/DDBJ databases">
        <title>Whole genome shotgun sequence of Oceanobacillus sojae NBRC 105379.</title>
        <authorList>
            <person name="Hosoyama A."/>
            <person name="Uohara A."/>
            <person name="Ohji S."/>
            <person name="Ichikawa N."/>
        </authorList>
    </citation>
    <scope>NUCLEOTIDE SEQUENCE [LARGE SCALE GENOMIC DNA]</scope>
    <source>
        <strain evidence="2 3">NBRC 105379</strain>
    </source>
</reference>
<dbReference type="STRING" id="582851.GCA_900162665_00575"/>
<protein>
    <recommendedName>
        <fullName evidence="4">ComG operon protein 7</fullName>
    </recommendedName>
</protein>
<keyword evidence="1" id="KW-0812">Transmembrane</keyword>
<organism evidence="2 3">
    <name type="scientific">Oceanobacillus sojae</name>
    <dbReference type="NCBI Taxonomy" id="582851"/>
    <lineage>
        <taxon>Bacteria</taxon>
        <taxon>Bacillati</taxon>
        <taxon>Bacillota</taxon>
        <taxon>Bacilli</taxon>
        <taxon>Bacillales</taxon>
        <taxon>Bacillaceae</taxon>
        <taxon>Oceanobacillus</taxon>
    </lineage>
</organism>
<dbReference type="AlphaFoldDB" id="A0A511ZIX9"/>